<feature type="transmembrane region" description="Helical" evidence="1">
    <location>
        <begin position="12"/>
        <end position="34"/>
    </location>
</feature>
<proteinExistence type="predicted"/>
<accession>A0A225VM20</accession>
<keyword evidence="1" id="KW-0812">Transmembrane</keyword>
<dbReference type="EMBL" id="NBNE01003909">
    <property type="protein sequence ID" value="OWZ06566.1"/>
    <property type="molecule type" value="Genomic_DNA"/>
</dbReference>
<dbReference type="AlphaFoldDB" id="A0A225VM20"/>
<organism evidence="2 3">
    <name type="scientific">Phytophthora megakarya</name>
    <dbReference type="NCBI Taxonomy" id="4795"/>
    <lineage>
        <taxon>Eukaryota</taxon>
        <taxon>Sar</taxon>
        <taxon>Stramenopiles</taxon>
        <taxon>Oomycota</taxon>
        <taxon>Peronosporomycetes</taxon>
        <taxon>Peronosporales</taxon>
        <taxon>Peronosporaceae</taxon>
        <taxon>Phytophthora</taxon>
    </lineage>
</organism>
<keyword evidence="1" id="KW-0472">Membrane</keyword>
<sequence>MTRGLSLYKIDYLIAIVSLFVSIGALGVLIAIVAK</sequence>
<name>A0A225VM20_9STRA</name>
<protein>
    <submittedName>
        <fullName evidence="2">Uncharacterized protein</fullName>
    </submittedName>
</protein>
<reference evidence="3" key="1">
    <citation type="submission" date="2017-03" db="EMBL/GenBank/DDBJ databases">
        <title>Phytopthora megakarya and P. palmivora, two closely related causual agents of cacao black pod achieved similar genome size and gene model numbers by different mechanisms.</title>
        <authorList>
            <person name="Ali S."/>
            <person name="Shao J."/>
            <person name="Larry D.J."/>
            <person name="Kronmiller B."/>
            <person name="Shen D."/>
            <person name="Strem M.D."/>
            <person name="Melnick R.L."/>
            <person name="Guiltinan M.J."/>
            <person name="Tyler B.M."/>
            <person name="Meinhardt L.W."/>
            <person name="Bailey B.A."/>
        </authorList>
    </citation>
    <scope>NUCLEOTIDE SEQUENCE [LARGE SCALE GENOMIC DNA]</scope>
    <source>
        <strain evidence="3">zdho120</strain>
    </source>
</reference>
<evidence type="ECO:0000313" key="2">
    <source>
        <dbReference type="EMBL" id="OWZ06566.1"/>
    </source>
</evidence>
<keyword evidence="1" id="KW-1133">Transmembrane helix</keyword>
<dbReference type="Proteomes" id="UP000198211">
    <property type="component" value="Unassembled WGS sequence"/>
</dbReference>
<comment type="caution">
    <text evidence="2">The sequence shown here is derived from an EMBL/GenBank/DDBJ whole genome shotgun (WGS) entry which is preliminary data.</text>
</comment>
<keyword evidence="3" id="KW-1185">Reference proteome</keyword>
<gene>
    <name evidence="2" type="ORF">PHMEG_00021156</name>
</gene>
<evidence type="ECO:0000256" key="1">
    <source>
        <dbReference type="SAM" id="Phobius"/>
    </source>
</evidence>
<evidence type="ECO:0000313" key="3">
    <source>
        <dbReference type="Proteomes" id="UP000198211"/>
    </source>
</evidence>